<keyword evidence="1" id="KW-0732">Signal</keyword>
<feature type="signal peptide" evidence="1">
    <location>
        <begin position="1"/>
        <end position="35"/>
    </location>
</feature>
<sequence>MTDKQTAMPYLMLITISFLLLILLQTLALVARASGDQFIFSGFAGTNLTVDGVVTVTSAGLLELTNGTLQPLISITYNLSSVITDTAYVGFSSATGSFNSRH</sequence>
<dbReference type="AlphaFoldDB" id="A0AAV5F1N7"/>
<evidence type="ECO:0000313" key="3">
    <source>
        <dbReference type="Proteomes" id="UP001054889"/>
    </source>
</evidence>
<dbReference type="EMBL" id="BQKI01000081">
    <property type="protein sequence ID" value="GJN28967.1"/>
    <property type="molecule type" value="Genomic_DNA"/>
</dbReference>
<comment type="caution">
    <text evidence="2">The sequence shown here is derived from an EMBL/GenBank/DDBJ whole genome shotgun (WGS) entry which is preliminary data.</text>
</comment>
<dbReference type="InterPro" id="IPR013320">
    <property type="entry name" value="ConA-like_dom_sf"/>
</dbReference>
<feature type="chain" id="PRO_5043327277" evidence="1">
    <location>
        <begin position="36"/>
        <end position="102"/>
    </location>
</feature>
<evidence type="ECO:0000313" key="2">
    <source>
        <dbReference type="EMBL" id="GJN28967.1"/>
    </source>
</evidence>
<proteinExistence type="predicted"/>
<evidence type="ECO:0000256" key="1">
    <source>
        <dbReference type="SAM" id="SignalP"/>
    </source>
</evidence>
<keyword evidence="3" id="KW-1185">Reference proteome</keyword>
<dbReference type="Gene3D" id="2.60.120.200">
    <property type="match status" value="1"/>
</dbReference>
<reference evidence="2" key="1">
    <citation type="journal article" date="2018" name="DNA Res.">
        <title>Multiple hybrid de novo genome assembly of finger millet, an orphan allotetraploid crop.</title>
        <authorList>
            <person name="Hatakeyama M."/>
            <person name="Aluri S."/>
            <person name="Balachadran M.T."/>
            <person name="Sivarajan S.R."/>
            <person name="Patrignani A."/>
            <person name="Gruter S."/>
            <person name="Poveda L."/>
            <person name="Shimizu-Inatsugi R."/>
            <person name="Baeten J."/>
            <person name="Francoijs K.J."/>
            <person name="Nataraja K.N."/>
            <person name="Reddy Y.A.N."/>
            <person name="Phadnis S."/>
            <person name="Ravikumar R.L."/>
            <person name="Schlapbach R."/>
            <person name="Sreeman S.M."/>
            <person name="Shimizu K.K."/>
        </authorList>
    </citation>
    <scope>NUCLEOTIDE SEQUENCE</scope>
</reference>
<dbReference type="Proteomes" id="UP001054889">
    <property type="component" value="Unassembled WGS sequence"/>
</dbReference>
<accession>A0AAV5F1N7</accession>
<reference evidence="2" key="2">
    <citation type="submission" date="2021-12" db="EMBL/GenBank/DDBJ databases">
        <title>Resequencing data analysis of finger millet.</title>
        <authorList>
            <person name="Hatakeyama M."/>
            <person name="Aluri S."/>
            <person name="Balachadran M.T."/>
            <person name="Sivarajan S.R."/>
            <person name="Poveda L."/>
            <person name="Shimizu-Inatsugi R."/>
            <person name="Schlapbach R."/>
            <person name="Sreeman S.M."/>
            <person name="Shimizu K.K."/>
        </authorList>
    </citation>
    <scope>NUCLEOTIDE SEQUENCE</scope>
</reference>
<protein>
    <submittedName>
        <fullName evidence="2">Uncharacterized protein</fullName>
    </submittedName>
</protein>
<gene>
    <name evidence="2" type="primary">gb17148</name>
    <name evidence="2" type="ORF">PR202_gb17148</name>
</gene>
<organism evidence="2 3">
    <name type="scientific">Eleusine coracana subsp. coracana</name>
    <dbReference type="NCBI Taxonomy" id="191504"/>
    <lineage>
        <taxon>Eukaryota</taxon>
        <taxon>Viridiplantae</taxon>
        <taxon>Streptophyta</taxon>
        <taxon>Embryophyta</taxon>
        <taxon>Tracheophyta</taxon>
        <taxon>Spermatophyta</taxon>
        <taxon>Magnoliopsida</taxon>
        <taxon>Liliopsida</taxon>
        <taxon>Poales</taxon>
        <taxon>Poaceae</taxon>
        <taxon>PACMAD clade</taxon>
        <taxon>Chloridoideae</taxon>
        <taxon>Cynodonteae</taxon>
        <taxon>Eleusininae</taxon>
        <taxon>Eleusine</taxon>
    </lineage>
</organism>
<dbReference type="SUPFAM" id="SSF49899">
    <property type="entry name" value="Concanavalin A-like lectins/glucanases"/>
    <property type="match status" value="2"/>
</dbReference>
<name>A0AAV5F1N7_ELECO</name>